<dbReference type="InterPro" id="IPR019740">
    <property type="entry name" value="Pyridox_Oxase_CS"/>
</dbReference>
<keyword evidence="10" id="KW-0560">Oxidoreductase</keyword>
<evidence type="ECO:0000256" key="14">
    <source>
        <dbReference type="ARBA" id="ARBA00073441"/>
    </source>
</evidence>
<keyword evidence="9" id="KW-0288">FMN</keyword>
<evidence type="ECO:0000313" key="18">
    <source>
        <dbReference type="EMBL" id="GMR30057.1"/>
    </source>
</evidence>
<gene>
    <name evidence="18" type="ORF">PMAYCL1PPCAC_00252</name>
</gene>
<evidence type="ECO:0000256" key="10">
    <source>
        <dbReference type="ARBA" id="ARBA00023002"/>
    </source>
</evidence>
<evidence type="ECO:0000256" key="6">
    <source>
        <dbReference type="ARBA" id="ARBA00011738"/>
    </source>
</evidence>
<evidence type="ECO:0000256" key="4">
    <source>
        <dbReference type="ARBA" id="ARBA00005037"/>
    </source>
</evidence>
<keyword evidence="19" id="KW-1185">Reference proteome</keyword>
<dbReference type="FunFam" id="2.30.110.10:FF:000020">
    <property type="entry name" value="PNPO isoform 11"/>
    <property type="match status" value="1"/>
</dbReference>
<evidence type="ECO:0000259" key="17">
    <source>
        <dbReference type="Pfam" id="PF10590"/>
    </source>
</evidence>
<dbReference type="InterPro" id="IPR019576">
    <property type="entry name" value="Pyridoxamine_oxidase_dimer_C"/>
</dbReference>
<dbReference type="EMBL" id="BTRK01000001">
    <property type="protein sequence ID" value="GMR30057.1"/>
    <property type="molecule type" value="Genomic_DNA"/>
</dbReference>
<evidence type="ECO:0000256" key="12">
    <source>
        <dbReference type="ARBA" id="ARBA00050530"/>
    </source>
</evidence>
<accession>A0AAN4Z2A5</accession>
<comment type="function">
    <text evidence="2">Catalyzes the oxidation of either pyridoxine 5'-phosphate (PNP) or pyridoxamine 5'-phosphate (PMP) into pyridoxal 5'-phosphate (PLP).</text>
</comment>
<comment type="cofactor">
    <cofactor evidence="1">
        <name>FMN</name>
        <dbReference type="ChEBI" id="CHEBI:58210"/>
    </cofactor>
</comment>
<evidence type="ECO:0000256" key="5">
    <source>
        <dbReference type="ARBA" id="ARBA00007301"/>
    </source>
</evidence>
<feature type="non-terminal residue" evidence="18">
    <location>
        <position position="1"/>
    </location>
</feature>
<dbReference type="NCBIfam" id="TIGR00558">
    <property type="entry name" value="pdxH"/>
    <property type="match status" value="1"/>
</dbReference>
<dbReference type="PANTHER" id="PTHR10851:SF0">
    <property type="entry name" value="PYRIDOXINE-5'-PHOSPHATE OXIDASE"/>
    <property type="match status" value="1"/>
</dbReference>
<evidence type="ECO:0000256" key="15">
    <source>
        <dbReference type="ARBA" id="ARBA00077914"/>
    </source>
</evidence>
<dbReference type="GO" id="GO:0008615">
    <property type="term" value="P:pyridoxine biosynthetic process"/>
    <property type="evidence" value="ECO:0007669"/>
    <property type="project" value="UniProtKB-KW"/>
</dbReference>
<dbReference type="SUPFAM" id="SSF50475">
    <property type="entry name" value="FMN-binding split barrel"/>
    <property type="match status" value="1"/>
</dbReference>
<dbReference type="Gene3D" id="2.30.110.10">
    <property type="entry name" value="Electron Transport, Fmn-binding Protein, Chain A"/>
    <property type="match status" value="1"/>
</dbReference>
<evidence type="ECO:0000256" key="7">
    <source>
        <dbReference type="ARBA" id="ARBA00012801"/>
    </source>
</evidence>
<comment type="caution">
    <text evidence="18">The sequence shown here is derived from an EMBL/GenBank/DDBJ whole genome shotgun (WGS) entry which is preliminary data.</text>
</comment>
<sequence>IAIILRLFRSRLHVAARSMNIPADNSSNANNRPFLLEESLPTKDPFKLFDVWKQQVTDVLPFEEANGVSFSTVSEDGRPSCRMVLLKSYDEDGFVFNTNYTSRKGTQLSGNPNAAMLFYWPRFHRQIRVEGVVDRLAEDAAIAHWNSRPVSSRIAGIASAQSTVIPDRQYLEHRQRELEQEVTTQGEVAAAKPPTWGALILRPRYFEFWQGQTNRLHDRICFSTERPDTDSADFVRPSDRPGWHMFRLAS</sequence>
<comment type="catalytic activity">
    <reaction evidence="13">
        <text>pyridoxine 5'-phosphate + O2 = pyridoxal 5'-phosphate + H2O2</text>
        <dbReference type="Rhea" id="RHEA:15149"/>
        <dbReference type="ChEBI" id="CHEBI:15379"/>
        <dbReference type="ChEBI" id="CHEBI:16240"/>
        <dbReference type="ChEBI" id="CHEBI:58589"/>
        <dbReference type="ChEBI" id="CHEBI:597326"/>
        <dbReference type="EC" id="1.4.3.5"/>
    </reaction>
    <physiologicalReaction direction="left-to-right" evidence="13">
        <dbReference type="Rhea" id="RHEA:15150"/>
    </physiologicalReaction>
</comment>
<evidence type="ECO:0000256" key="9">
    <source>
        <dbReference type="ARBA" id="ARBA00022643"/>
    </source>
</evidence>
<dbReference type="PIRSF" id="PIRSF000190">
    <property type="entry name" value="Pyd_amn-ph_oxd"/>
    <property type="match status" value="1"/>
</dbReference>
<dbReference type="Pfam" id="PF01243">
    <property type="entry name" value="PNPOx_N"/>
    <property type="match status" value="1"/>
</dbReference>
<dbReference type="InterPro" id="IPR000659">
    <property type="entry name" value="Pyridox_Oxase"/>
</dbReference>
<dbReference type="GO" id="GO:0010181">
    <property type="term" value="F:FMN binding"/>
    <property type="evidence" value="ECO:0007669"/>
    <property type="project" value="InterPro"/>
</dbReference>
<dbReference type="Proteomes" id="UP001328107">
    <property type="component" value="Unassembled WGS sequence"/>
</dbReference>
<dbReference type="PANTHER" id="PTHR10851">
    <property type="entry name" value="PYRIDOXINE-5-PHOSPHATE OXIDASE"/>
    <property type="match status" value="1"/>
</dbReference>
<dbReference type="GO" id="GO:0004733">
    <property type="term" value="F:pyridoxamine phosphate oxidase activity"/>
    <property type="evidence" value="ECO:0007669"/>
    <property type="project" value="UniProtKB-EC"/>
</dbReference>
<evidence type="ECO:0000256" key="13">
    <source>
        <dbReference type="ARBA" id="ARBA00052947"/>
    </source>
</evidence>
<comment type="pathway">
    <text evidence="3">Cofactor metabolism; pyridoxal 5'-phosphate salvage; pyridoxal 5'-phosphate from pyridoxamine 5'-phosphate: step 1/1.</text>
</comment>
<evidence type="ECO:0000256" key="8">
    <source>
        <dbReference type="ARBA" id="ARBA00022630"/>
    </source>
</evidence>
<evidence type="ECO:0000256" key="11">
    <source>
        <dbReference type="ARBA" id="ARBA00023096"/>
    </source>
</evidence>
<name>A0AAN4Z2A5_9BILA</name>
<dbReference type="EC" id="1.4.3.5" evidence="7"/>
<comment type="pathway">
    <text evidence="4">Cofactor metabolism; pyridoxal 5'-phosphate salvage; pyridoxal 5'-phosphate from pyridoxine 5'-phosphate: step 1/1.</text>
</comment>
<dbReference type="AlphaFoldDB" id="A0AAN4Z2A5"/>
<dbReference type="InterPro" id="IPR012349">
    <property type="entry name" value="Split_barrel_FMN-bd"/>
</dbReference>
<feature type="domain" description="Pyridoxine 5'-phosphate oxidase dimerisation C-terminal" evidence="17">
    <location>
        <begin position="196"/>
        <end position="249"/>
    </location>
</feature>
<dbReference type="NCBIfam" id="NF004231">
    <property type="entry name" value="PRK05679.1"/>
    <property type="match status" value="1"/>
</dbReference>
<proteinExistence type="inferred from homology"/>
<evidence type="ECO:0000256" key="1">
    <source>
        <dbReference type="ARBA" id="ARBA00001917"/>
    </source>
</evidence>
<comment type="catalytic activity">
    <reaction evidence="12">
        <text>pyridoxamine 5'-phosphate + O2 + H2O = pyridoxal 5'-phosphate + H2O2 + NH4(+)</text>
        <dbReference type="Rhea" id="RHEA:15817"/>
        <dbReference type="ChEBI" id="CHEBI:15377"/>
        <dbReference type="ChEBI" id="CHEBI:15379"/>
        <dbReference type="ChEBI" id="CHEBI:16240"/>
        <dbReference type="ChEBI" id="CHEBI:28938"/>
        <dbReference type="ChEBI" id="CHEBI:58451"/>
        <dbReference type="ChEBI" id="CHEBI:597326"/>
        <dbReference type="EC" id="1.4.3.5"/>
    </reaction>
    <physiologicalReaction direction="left-to-right" evidence="12">
        <dbReference type="Rhea" id="RHEA:15818"/>
    </physiologicalReaction>
</comment>
<keyword evidence="8" id="KW-0285">Flavoprotein</keyword>
<comment type="similarity">
    <text evidence="5">Belongs to the pyridoxamine 5'-phosphate oxidase family.</text>
</comment>
<dbReference type="InterPro" id="IPR011576">
    <property type="entry name" value="Pyridox_Oxase_N"/>
</dbReference>
<feature type="domain" description="Pyridoxamine 5'-phosphate oxidase N-terminal" evidence="16">
    <location>
        <begin position="63"/>
        <end position="175"/>
    </location>
</feature>
<evidence type="ECO:0000313" key="19">
    <source>
        <dbReference type="Proteomes" id="UP001328107"/>
    </source>
</evidence>
<comment type="subunit">
    <text evidence="6">Homodimer.</text>
</comment>
<dbReference type="Pfam" id="PF10590">
    <property type="entry name" value="PNP_phzG_C"/>
    <property type="match status" value="1"/>
</dbReference>
<protein>
    <recommendedName>
        <fullName evidence="14">Pyridoxine-5'-phosphate oxidase</fullName>
        <ecNumber evidence="7">1.4.3.5</ecNumber>
    </recommendedName>
    <alternativeName>
        <fullName evidence="15">Pyridoxamine-phosphate oxidase</fullName>
    </alternativeName>
</protein>
<evidence type="ECO:0000256" key="2">
    <source>
        <dbReference type="ARBA" id="ARBA00003691"/>
    </source>
</evidence>
<evidence type="ECO:0000259" key="16">
    <source>
        <dbReference type="Pfam" id="PF01243"/>
    </source>
</evidence>
<evidence type="ECO:0000256" key="3">
    <source>
        <dbReference type="ARBA" id="ARBA00004738"/>
    </source>
</evidence>
<reference evidence="19" key="1">
    <citation type="submission" date="2022-10" db="EMBL/GenBank/DDBJ databases">
        <title>Genome assembly of Pristionchus species.</title>
        <authorList>
            <person name="Yoshida K."/>
            <person name="Sommer R.J."/>
        </authorList>
    </citation>
    <scope>NUCLEOTIDE SEQUENCE [LARGE SCALE GENOMIC DNA]</scope>
    <source>
        <strain evidence="19">RS5460</strain>
    </source>
</reference>
<keyword evidence="11" id="KW-0664">Pyridoxine biosynthesis</keyword>
<organism evidence="18 19">
    <name type="scientific">Pristionchus mayeri</name>
    <dbReference type="NCBI Taxonomy" id="1317129"/>
    <lineage>
        <taxon>Eukaryota</taxon>
        <taxon>Metazoa</taxon>
        <taxon>Ecdysozoa</taxon>
        <taxon>Nematoda</taxon>
        <taxon>Chromadorea</taxon>
        <taxon>Rhabditida</taxon>
        <taxon>Rhabditina</taxon>
        <taxon>Diplogasteromorpha</taxon>
        <taxon>Diplogasteroidea</taxon>
        <taxon>Neodiplogasteridae</taxon>
        <taxon>Pristionchus</taxon>
    </lineage>
</organism>
<dbReference type="PROSITE" id="PS01064">
    <property type="entry name" value="PYRIDOX_OXIDASE"/>
    <property type="match status" value="1"/>
</dbReference>